<dbReference type="Proteomes" id="UP001529510">
    <property type="component" value="Unassembled WGS sequence"/>
</dbReference>
<proteinExistence type="predicted"/>
<sequence>TPVQVLRHAGQLWDVFESRSSIRLRLVRAGEEVFAETGVRSSREHLDAPQCREQSLLAPQNQQ</sequence>
<name>A0ABD0NAF6_CIRMR</name>
<evidence type="ECO:0000256" key="1">
    <source>
        <dbReference type="SAM" id="MobiDB-lite"/>
    </source>
</evidence>
<protein>
    <submittedName>
        <fullName evidence="2">Uncharacterized protein</fullName>
    </submittedName>
</protein>
<comment type="caution">
    <text evidence="2">The sequence shown here is derived from an EMBL/GenBank/DDBJ whole genome shotgun (WGS) entry which is preliminary data.</text>
</comment>
<dbReference type="AlphaFoldDB" id="A0ABD0NAF6"/>
<feature type="non-terminal residue" evidence="2">
    <location>
        <position position="63"/>
    </location>
</feature>
<accession>A0ABD0NAF6</accession>
<reference evidence="2 3" key="1">
    <citation type="submission" date="2024-05" db="EMBL/GenBank/DDBJ databases">
        <title>Genome sequencing and assembly of Indian major carp, Cirrhinus mrigala (Hamilton, 1822).</title>
        <authorList>
            <person name="Mohindra V."/>
            <person name="Chowdhury L.M."/>
            <person name="Lal K."/>
            <person name="Jena J.K."/>
        </authorList>
    </citation>
    <scope>NUCLEOTIDE SEQUENCE [LARGE SCALE GENOMIC DNA]</scope>
    <source>
        <strain evidence="2">CM1030</strain>
        <tissue evidence="2">Blood</tissue>
    </source>
</reference>
<evidence type="ECO:0000313" key="3">
    <source>
        <dbReference type="Proteomes" id="UP001529510"/>
    </source>
</evidence>
<gene>
    <name evidence="2" type="ORF">M9458_045957</name>
</gene>
<feature type="non-terminal residue" evidence="2">
    <location>
        <position position="1"/>
    </location>
</feature>
<dbReference type="EMBL" id="JAMKFB020000023">
    <property type="protein sequence ID" value="KAL0157881.1"/>
    <property type="molecule type" value="Genomic_DNA"/>
</dbReference>
<keyword evidence="3" id="KW-1185">Reference proteome</keyword>
<feature type="region of interest" description="Disordered" evidence="1">
    <location>
        <begin position="38"/>
        <end position="63"/>
    </location>
</feature>
<evidence type="ECO:0000313" key="2">
    <source>
        <dbReference type="EMBL" id="KAL0157881.1"/>
    </source>
</evidence>
<organism evidence="2 3">
    <name type="scientific">Cirrhinus mrigala</name>
    <name type="common">Mrigala</name>
    <dbReference type="NCBI Taxonomy" id="683832"/>
    <lineage>
        <taxon>Eukaryota</taxon>
        <taxon>Metazoa</taxon>
        <taxon>Chordata</taxon>
        <taxon>Craniata</taxon>
        <taxon>Vertebrata</taxon>
        <taxon>Euteleostomi</taxon>
        <taxon>Actinopterygii</taxon>
        <taxon>Neopterygii</taxon>
        <taxon>Teleostei</taxon>
        <taxon>Ostariophysi</taxon>
        <taxon>Cypriniformes</taxon>
        <taxon>Cyprinidae</taxon>
        <taxon>Labeoninae</taxon>
        <taxon>Labeonini</taxon>
        <taxon>Cirrhinus</taxon>
    </lineage>
</organism>